<evidence type="ECO:0000256" key="2">
    <source>
        <dbReference type="ARBA" id="ARBA00022840"/>
    </source>
</evidence>
<dbReference type="EC" id="5.6.2.3" evidence="3"/>
<keyword evidence="3" id="KW-0238">DNA-binding</keyword>
<sequence length="810" mass="90398">MTETDDQQQYFVGTVKAIFFENPENLFKIFTIKIKKTNTDWDASDIVITGSFGQIEEEEEYKFVGHLVDHPKYGKQFQAETYHHSRPSGRKELVSFFSGEEFPGVGKKTAEKIVDKLGNNAIDKIMHDPTALDFLKLGKEKTQKVVDQISNSNQAEQALFQLNNYGFGSVLAARIYQKYGPQTLDKITEDPYKLVLEIRGIGFKRADELARQLGIAEDDPRRIKGALVQIVTNAVNESGDSYVEQEQLLRKSVQTLSSRNTGNDLPEKIVDCLKELVNDGSVIVENGKVYDKNIYDSEWSIASALKMINGSFKGIEWKDRDYSKYLKQVQTQFKVEYDDSQQKAIKQALSNPVFLLTGGPGTGKTTIINGIVAMYSELNNATLDPSSEDYAIALAAPTGRAAKHMGETTGLPAMTIHRLLGLTGTADDEYAEPTLDCKLLIIDEMSMVDTRLFKILISAVQPGTQVVLVGDRDQLPSVGPGQIFADMISSGVFSSTILTDIHRVDDNSTIIQLAHDINEGIVKEEVFQNQADRSFFSSSSRNVPDVISQIIQKSLIKKYNIADVQILAPMYRGTAGIDNLNQTIQNVVNPMTQKRKEVSIGNVHYRIKDKVVYLVNSPEDNVFNGEIGMIVGIILAKENTDKVDKIVIDFDGNEVTLDRKDWTNIALAYCTSIHKAQGSEFEIVILPLVNEESRMLRRNLLYTAITRSKKSLVMLGDRSAFERAIKDKSSERNTTLKERLANVFKKEIPATGKEVATNQANQTVISDETKIDDTLKETDDRLTLSKIMSNSIDPMIGMEGVTPHSFMKSK</sequence>
<dbReference type="GO" id="GO:0017116">
    <property type="term" value="F:single-stranded DNA helicase activity"/>
    <property type="evidence" value="ECO:0007669"/>
    <property type="project" value="TreeGrafter"/>
</dbReference>
<dbReference type="Gene3D" id="1.10.10.2220">
    <property type="match status" value="1"/>
</dbReference>
<keyword evidence="3" id="KW-0378">Hydrolase</keyword>
<dbReference type="InterPro" id="IPR055446">
    <property type="entry name" value="RecD2_N_OB"/>
</dbReference>
<dbReference type="InterPro" id="IPR006345">
    <property type="entry name" value="RecD2"/>
</dbReference>
<evidence type="ECO:0000256" key="3">
    <source>
        <dbReference type="HAMAP-Rule" id="MF_01488"/>
    </source>
</evidence>
<gene>
    <name evidence="3" type="primary">recD2</name>
    <name evidence="5" type="ORF">FC27_GL001437</name>
</gene>
<dbReference type="OrthoDB" id="9803432at2"/>
<dbReference type="GO" id="GO:0016887">
    <property type="term" value="F:ATP hydrolysis activity"/>
    <property type="evidence" value="ECO:0007669"/>
    <property type="project" value="RHEA"/>
</dbReference>
<dbReference type="CDD" id="cd18809">
    <property type="entry name" value="SF1_C_RecD"/>
    <property type="match status" value="1"/>
</dbReference>
<dbReference type="InterPro" id="IPR027785">
    <property type="entry name" value="UvrD-like_helicase_C"/>
</dbReference>
<keyword evidence="2 3" id="KW-0067">ATP-binding</keyword>
<dbReference type="InterPro" id="IPR041451">
    <property type="entry name" value="RecD2_SH13"/>
</dbReference>
<organism evidence="5 6">
    <name type="scientific">Companilactobacillus versmoldensis DSM 14857 = KCTC 3814</name>
    <dbReference type="NCBI Taxonomy" id="1423815"/>
    <lineage>
        <taxon>Bacteria</taxon>
        <taxon>Bacillati</taxon>
        <taxon>Bacillota</taxon>
        <taxon>Bacilli</taxon>
        <taxon>Lactobacillales</taxon>
        <taxon>Lactobacillaceae</taxon>
        <taxon>Companilactobacillus</taxon>
    </lineage>
</organism>
<dbReference type="Pfam" id="PF14490">
    <property type="entry name" value="HHH_RecD2"/>
    <property type="match status" value="1"/>
</dbReference>
<dbReference type="AlphaFoldDB" id="A0A0R1SRT6"/>
<dbReference type="STRING" id="1423815.FC27_GL001437"/>
<dbReference type="Pfam" id="PF13604">
    <property type="entry name" value="AAA_30"/>
    <property type="match status" value="1"/>
</dbReference>
<dbReference type="PANTHER" id="PTHR43788:SF6">
    <property type="entry name" value="DNA HELICASE B"/>
    <property type="match status" value="1"/>
</dbReference>
<dbReference type="GO" id="GO:0003677">
    <property type="term" value="F:DNA binding"/>
    <property type="evidence" value="ECO:0007669"/>
    <property type="project" value="UniProtKB-UniRule"/>
</dbReference>
<keyword evidence="3" id="KW-0347">Helicase</keyword>
<dbReference type="GO" id="GO:0043139">
    <property type="term" value="F:5'-3' DNA helicase activity"/>
    <property type="evidence" value="ECO:0007669"/>
    <property type="project" value="UniProtKB-UniRule"/>
</dbReference>
<dbReference type="PATRIC" id="fig|1423815.3.peg.1473"/>
<evidence type="ECO:0000313" key="5">
    <source>
        <dbReference type="EMBL" id="KRL67899.1"/>
    </source>
</evidence>
<dbReference type="CDD" id="cd17933">
    <property type="entry name" value="DEXSc_RecD-like"/>
    <property type="match status" value="1"/>
</dbReference>
<dbReference type="InterPro" id="IPR027417">
    <property type="entry name" value="P-loop_NTPase"/>
</dbReference>
<dbReference type="RefSeq" id="WP_010623850.1">
    <property type="nucleotide sequence ID" value="NZ_BACR01000007.1"/>
</dbReference>
<dbReference type="HAMAP" id="MF_01488">
    <property type="entry name" value="RecD2"/>
    <property type="match status" value="1"/>
</dbReference>
<name>A0A0R1SRT6_9LACO</name>
<comment type="catalytic activity">
    <reaction evidence="3">
        <text>ATP + H2O = ADP + phosphate + H(+)</text>
        <dbReference type="Rhea" id="RHEA:13065"/>
        <dbReference type="ChEBI" id="CHEBI:15377"/>
        <dbReference type="ChEBI" id="CHEBI:15378"/>
        <dbReference type="ChEBI" id="CHEBI:30616"/>
        <dbReference type="ChEBI" id="CHEBI:43474"/>
        <dbReference type="ChEBI" id="CHEBI:456216"/>
        <dbReference type="EC" id="5.6.2.3"/>
    </reaction>
</comment>
<accession>A0A0R1SRT6</accession>
<dbReference type="Gene3D" id="2.30.30.940">
    <property type="match status" value="1"/>
</dbReference>
<keyword evidence="6" id="KW-1185">Reference proteome</keyword>
<dbReference type="eggNOG" id="COG0507">
    <property type="taxonomic scope" value="Bacteria"/>
</dbReference>
<keyword evidence="1 3" id="KW-0547">Nucleotide-binding</keyword>
<protein>
    <recommendedName>
        <fullName evidence="3">ATP-dependent RecD2 DNA helicase</fullName>
        <ecNumber evidence="3">5.6.2.3</ecNumber>
    </recommendedName>
    <alternativeName>
        <fullName evidence="3">DNA 5'-3' helicase subunit RecD2</fullName>
    </alternativeName>
</protein>
<feature type="domain" description="AAA+ ATPase" evidence="4">
    <location>
        <begin position="350"/>
        <end position="533"/>
    </location>
</feature>
<dbReference type="Pfam" id="PF13538">
    <property type="entry name" value="UvrD_C_2"/>
    <property type="match status" value="1"/>
</dbReference>
<evidence type="ECO:0000259" key="4">
    <source>
        <dbReference type="SMART" id="SM00382"/>
    </source>
</evidence>
<feature type="binding site" evidence="3">
    <location>
        <begin position="361"/>
        <end position="365"/>
    </location>
    <ligand>
        <name>ATP</name>
        <dbReference type="ChEBI" id="CHEBI:30616"/>
    </ligand>
</feature>
<dbReference type="Pfam" id="PF18335">
    <property type="entry name" value="SH3_13"/>
    <property type="match status" value="1"/>
</dbReference>
<evidence type="ECO:0000313" key="6">
    <source>
        <dbReference type="Proteomes" id="UP000051647"/>
    </source>
</evidence>
<dbReference type="GO" id="GO:0006310">
    <property type="term" value="P:DNA recombination"/>
    <property type="evidence" value="ECO:0007669"/>
    <property type="project" value="InterPro"/>
</dbReference>
<evidence type="ECO:0000256" key="1">
    <source>
        <dbReference type="ARBA" id="ARBA00022741"/>
    </source>
</evidence>
<dbReference type="InterPro" id="IPR029493">
    <property type="entry name" value="RecD2-like_HHH"/>
</dbReference>
<dbReference type="Gene3D" id="3.40.50.300">
    <property type="entry name" value="P-loop containing nucleotide triphosphate hydrolases"/>
    <property type="match status" value="2"/>
</dbReference>
<dbReference type="InterPro" id="IPR003593">
    <property type="entry name" value="AAA+_ATPase"/>
</dbReference>
<dbReference type="GO" id="GO:0005524">
    <property type="term" value="F:ATP binding"/>
    <property type="evidence" value="ECO:0007669"/>
    <property type="project" value="UniProtKB-UniRule"/>
</dbReference>
<dbReference type="InterPro" id="IPR050534">
    <property type="entry name" value="Coronavir_polyprotein_1ab"/>
</dbReference>
<dbReference type="EMBL" id="AZFA01000003">
    <property type="protein sequence ID" value="KRL67899.1"/>
    <property type="molecule type" value="Genomic_DNA"/>
</dbReference>
<dbReference type="SUPFAM" id="SSF52540">
    <property type="entry name" value="P-loop containing nucleoside triphosphate hydrolases"/>
    <property type="match status" value="2"/>
</dbReference>
<proteinExistence type="inferred from homology"/>
<comment type="similarity">
    <text evidence="3">Belongs to the RecD family. RecD2 subfamily.</text>
</comment>
<reference evidence="5 6" key="1">
    <citation type="journal article" date="2015" name="Genome Announc.">
        <title>Expanding the biotechnology potential of lactobacilli through comparative genomics of 213 strains and associated genera.</title>
        <authorList>
            <person name="Sun Z."/>
            <person name="Harris H.M."/>
            <person name="McCann A."/>
            <person name="Guo C."/>
            <person name="Argimon S."/>
            <person name="Zhang W."/>
            <person name="Yang X."/>
            <person name="Jeffery I.B."/>
            <person name="Cooney J.C."/>
            <person name="Kagawa T.F."/>
            <person name="Liu W."/>
            <person name="Song Y."/>
            <person name="Salvetti E."/>
            <person name="Wrobel A."/>
            <person name="Rasinkangas P."/>
            <person name="Parkhill J."/>
            <person name="Rea M.C."/>
            <person name="O'Sullivan O."/>
            <person name="Ritari J."/>
            <person name="Douillard F.P."/>
            <person name="Paul Ross R."/>
            <person name="Yang R."/>
            <person name="Briner A.E."/>
            <person name="Felis G.E."/>
            <person name="de Vos W.M."/>
            <person name="Barrangou R."/>
            <person name="Klaenhammer T.R."/>
            <person name="Caufield P.W."/>
            <person name="Cui Y."/>
            <person name="Zhang H."/>
            <person name="O'Toole P.W."/>
        </authorList>
    </citation>
    <scope>NUCLEOTIDE SEQUENCE [LARGE SCALE GENOMIC DNA]</scope>
    <source>
        <strain evidence="5 6">DSM 14857</strain>
    </source>
</reference>
<dbReference type="GO" id="GO:0009338">
    <property type="term" value="C:exodeoxyribonuclease V complex"/>
    <property type="evidence" value="ECO:0007669"/>
    <property type="project" value="TreeGrafter"/>
</dbReference>
<dbReference type="PANTHER" id="PTHR43788">
    <property type="entry name" value="DNA2/NAM7 HELICASE FAMILY MEMBER"/>
    <property type="match status" value="1"/>
</dbReference>
<comment type="caution">
    <text evidence="5">The sequence shown here is derived from an EMBL/GenBank/DDBJ whole genome shotgun (WGS) entry which is preliminary data.</text>
</comment>
<keyword evidence="3" id="KW-0413">Isomerase</keyword>
<comment type="function">
    <text evidence="3">DNA-dependent ATPase and ATP-dependent 5'-3' DNA helicase. Has no activity on blunt DNA or DNA with 3'-overhangs, requires at least 10 bases of 5'-ssDNA for helicase activity.</text>
</comment>
<dbReference type="Proteomes" id="UP000051647">
    <property type="component" value="Unassembled WGS sequence"/>
</dbReference>
<dbReference type="Pfam" id="PF23139">
    <property type="entry name" value="OB_YrrC"/>
    <property type="match status" value="1"/>
</dbReference>
<dbReference type="SMART" id="SM00382">
    <property type="entry name" value="AAA"/>
    <property type="match status" value="1"/>
</dbReference>
<dbReference type="NCBIfam" id="TIGR01448">
    <property type="entry name" value="recD_rel"/>
    <property type="match status" value="1"/>
</dbReference>